<name>L7F9V7_STRT8</name>
<dbReference type="RefSeq" id="WP_006377026.1">
    <property type="nucleotide sequence ID" value="NZ_AEJB01000259.1"/>
</dbReference>
<protein>
    <submittedName>
        <fullName evidence="1">Uncharacterized protein</fullName>
    </submittedName>
</protein>
<keyword evidence="2" id="KW-1185">Reference proteome</keyword>
<dbReference type="PATRIC" id="fig|698760.3.peg.3427"/>
<dbReference type="EMBL" id="AEJB01000259">
    <property type="protein sequence ID" value="ELP67836.1"/>
    <property type="molecule type" value="Genomic_DNA"/>
</dbReference>
<reference evidence="1 2" key="1">
    <citation type="journal article" date="2011" name="Plasmid">
        <title>Streptomyces turgidiscabies Car8 contains a modular pathogenicity island that shares virulence genes with other actinobacterial plant pathogens.</title>
        <authorList>
            <person name="Huguet-Tapia J.C."/>
            <person name="Badger J.H."/>
            <person name="Loria R."/>
            <person name="Pettis G.S."/>
        </authorList>
    </citation>
    <scope>NUCLEOTIDE SEQUENCE [LARGE SCALE GENOMIC DNA]</scope>
    <source>
        <strain evidence="1 2">Car8</strain>
    </source>
</reference>
<proteinExistence type="predicted"/>
<comment type="caution">
    <text evidence="1">The sequence shown here is derived from an EMBL/GenBank/DDBJ whole genome shotgun (WGS) entry which is preliminary data.</text>
</comment>
<organism evidence="1 2">
    <name type="scientific">Streptomyces turgidiscabies (strain Car8)</name>
    <dbReference type="NCBI Taxonomy" id="698760"/>
    <lineage>
        <taxon>Bacteria</taxon>
        <taxon>Bacillati</taxon>
        <taxon>Actinomycetota</taxon>
        <taxon>Actinomycetes</taxon>
        <taxon>Kitasatosporales</taxon>
        <taxon>Streptomycetaceae</taxon>
        <taxon>Streptomyces</taxon>
    </lineage>
</organism>
<dbReference type="AlphaFoldDB" id="L7F9V7"/>
<dbReference type="Proteomes" id="UP000010931">
    <property type="component" value="Unassembled WGS sequence"/>
</dbReference>
<accession>L7F9V7</accession>
<evidence type="ECO:0000313" key="1">
    <source>
        <dbReference type="EMBL" id="ELP67836.1"/>
    </source>
</evidence>
<evidence type="ECO:0000313" key="2">
    <source>
        <dbReference type="Proteomes" id="UP000010931"/>
    </source>
</evidence>
<gene>
    <name evidence="1" type="ORF">STRTUCAR8_06322</name>
</gene>
<sequence length="76" mass="7840">MEPTPPNPTVYDVTLCVEELRAALGEHGITLPSLRVDLPSFAGSYPAPTGLLQLGGCNALTARKLAAVLRGAAAPK</sequence>
<dbReference type="STRING" id="85558.T45_02196"/>
<dbReference type="GeneID" id="97400432"/>